<evidence type="ECO:0000313" key="2">
    <source>
        <dbReference type="EMBL" id="ELR5217101.1"/>
    </source>
</evidence>
<protein>
    <submittedName>
        <fullName evidence="2">Uncharacterized protein</fullName>
    </submittedName>
</protein>
<dbReference type="AlphaFoldDB" id="A0AAD2VSB4"/>
<feature type="chain" id="PRO_5042217756" evidence="1">
    <location>
        <begin position="20"/>
        <end position="112"/>
    </location>
</feature>
<proteinExistence type="predicted"/>
<reference evidence="2" key="1">
    <citation type="submission" date="2023-10" db="EMBL/GenBank/DDBJ databases">
        <authorList>
            <consortium name="Clinical and Environmental Microbiology Branch: Whole genome sequencing antimicrobial resistance pathogens in the healthcare setting"/>
        </authorList>
    </citation>
    <scope>NUCLEOTIDE SEQUENCE</scope>
    <source>
        <strain evidence="2">2020QW-00022</strain>
    </source>
</reference>
<keyword evidence="1" id="KW-0732">Signal</keyword>
<gene>
    <name evidence="3" type="ORF">M0K77_001585</name>
    <name evidence="2" type="ORF">M0K77_RS07925</name>
</gene>
<evidence type="ECO:0000256" key="1">
    <source>
        <dbReference type="SAM" id="SignalP"/>
    </source>
</evidence>
<sequence length="112" mass="12465">MKKQLCALLLGLSAFSVYAEQAPIQLKSGPSNAGRTYSKVYITSNVDSVIIKKIIVNRGNCKDAEYLPWKPIRLNFGSTYERIFTGKRAGTPCNVLEVAVDTNQGTWTFNFK</sequence>
<dbReference type="EMBL" id="ABEXCJ040000002">
    <property type="protein sequence ID" value="ELR5217101.1"/>
    <property type="molecule type" value="Genomic_DNA"/>
</dbReference>
<feature type="signal peptide" evidence="1">
    <location>
        <begin position="1"/>
        <end position="19"/>
    </location>
</feature>
<dbReference type="EMBL" id="ABEXCJ050000002">
    <property type="protein sequence ID" value="EMR4589288.1"/>
    <property type="molecule type" value="Genomic_DNA"/>
</dbReference>
<comment type="caution">
    <text evidence="2">The sequence shown here is derived from an EMBL/GenBank/DDBJ whole genome shotgun (WGS) entry which is preliminary data.</text>
</comment>
<organism evidence="2">
    <name type="scientific">Providencia rettgeri</name>
    <dbReference type="NCBI Taxonomy" id="587"/>
    <lineage>
        <taxon>Bacteria</taxon>
        <taxon>Pseudomonadati</taxon>
        <taxon>Pseudomonadota</taxon>
        <taxon>Gammaproteobacteria</taxon>
        <taxon>Enterobacterales</taxon>
        <taxon>Morganellaceae</taxon>
        <taxon>Providencia</taxon>
    </lineage>
</organism>
<dbReference type="RefSeq" id="WP_129466563.1">
    <property type="nucleotide sequence ID" value="NZ_JAGKMB010000041.1"/>
</dbReference>
<name>A0AAD2VSB4_PRORE</name>
<accession>A0AAD2VSB4</accession>
<evidence type="ECO:0000313" key="3">
    <source>
        <dbReference type="EMBL" id="EMR4589288.1"/>
    </source>
</evidence>